<dbReference type="Gene3D" id="2.40.128.270">
    <property type="match status" value="2"/>
</dbReference>
<feature type="chain" id="PRO_5044192663" evidence="1">
    <location>
        <begin position="25"/>
        <end position="267"/>
    </location>
</feature>
<dbReference type="EMBL" id="CP163435">
    <property type="protein sequence ID" value="XDQ27561.1"/>
    <property type="molecule type" value="Genomic_DNA"/>
</dbReference>
<evidence type="ECO:0000256" key="1">
    <source>
        <dbReference type="SAM" id="SignalP"/>
    </source>
</evidence>
<evidence type="ECO:0000313" key="3">
    <source>
        <dbReference type="EMBL" id="XDQ27561.1"/>
    </source>
</evidence>
<feature type="signal peptide" evidence="1">
    <location>
        <begin position="1"/>
        <end position="24"/>
    </location>
</feature>
<organism evidence="3">
    <name type="scientific">Streptomyces sp. R21</name>
    <dbReference type="NCBI Taxonomy" id="3238627"/>
    <lineage>
        <taxon>Bacteria</taxon>
        <taxon>Bacillati</taxon>
        <taxon>Actinomycetota</taxon>
        <taxon>Actinomycetes</taxon>
        <taxon>Kitasatosporales</taxon>
        <taxon>Streptomycetaceae</taxon>
        <taxon>Streptomyces</taxon>
    </lineage>
</organism>
<accession>A0AB39PCI9</accession>
<feature type="domain" description="DUF306" evidence="2">
    <location>
        <begin position="154"/>
        <end position="262"/>
    </location>
</feature>
<dbReference type="AlphaFoldDB" id="A0AB39PCI9"/>
<reference evidence="3" key="1">
    <citation type="submission" date="2024-07" db="EMBL/GenBank/DDBJ databases">
        <authorList>
            <person name="Yu S.T."/>
        </authorList>
    </citation>
    <scope>NUCLEOTIDE SEQUENCE</scope>
    <source>
        <strain evidence="3">R21</strain>
    </source>
</reference>
<dbReference type="RefSeq" id="WP_369234805.1">
    <property type="nucleotide sequence ID" value="NZ_CP163435.1"/>
</dbReference>
<gene>
    <name evidence="3" type="ORF">AB5J56_23885</name>
</gene>
<dbReference type="PANTHER" id="PTHR35535">
    <property type="entry name" value="HEAT SHOCK PROTEIN HSLJ"/>
    <property type="match status" value="1"/>
</dbReference>
<dbReference type="InterPro" id="IPR038670">
    <property type="entry name" value="HslJ-like_sf"/>
</dbReference>
<feature type="domain" description="DUF306" evidence="2">
    <location>
        <begin position="41"/>
        <end position="147"/>
    </location>
</feature>
<name>A0AB39PCI9_9ACTN</name>
<protein>
    <submittedName>
        <fullName evidence="3">META domain-containing protein</fullName>
    </submittedName>
</protein>
<evidence type="ECO:0000259" key="2">
    <source>
        <dbReference type="Pfam" id="PF03724"/>
    </source>
</evidence>
<proteinExistence type="predicted"/>
<sequence length="267" mass="28375">MDRQRLTLSALTLTTLTVFPLAVACGNETGSTSVGAGPRSSVTGVHWSVDSVTVNGTSRQAPTGAHVEIGDDGRVQGNYGCNHFYANATFKGDRIDLGDTETTEMACEEGAMKFEDTLARTLADGSLKTDVGRNSLTLTTDDGDRVHLTKEQDAPLHGTKWTITALGDGTVAESLPKGAKAYLVLDKNGRVTGRLGCNDVTSKATVRDGHITLGTPATTRMMCDRSLMDTEKTLLSLFKSTVTYELDHRTLALTSTNGTTVTAVAER</sequence>
<dbReference type="InterPro" id="IPR005184">
    <property type="entry name" value="DUF306_Meta_HslJ"/>
</dbReference>
<keyword evidence="1" id="KW-0732">Signal</keyword>
<dbReference type="InterPro" id="IPR053147">
    <property type="entry name" value="Hsp_HslJ-like"/>
</dbReference>
<dbReference type="PROSITE" id="PS51257">
    <property type="entry name" value="PROKAR_LIPOPROTEIN"/>
    <property type="match status" value="1"/>
</dbReference>
<dbReference type="Pfam" id="PF03724">
    <property type="entry name" value="META"/>
    <property type="match status" value="2"/>
</dbReference>
<dbReference type="PANTHER" id="PTHR35535:SF2">
    <property type="entry name" value="DUF306 DOMAIN-CONTAINING PROTEIN"/>
    <property type="match status" value="1"/>
</dbReference>